<dbReference type="AlphaFoldDB" id="A0A0F9K6W5"/>
<evidence type="ECO:0000256" key="1">
    <source>
        <dbReference type="ARBA" id="ARBA00022741"/>
    </source>
</evidence>
<evidence type="ECO:0000313" key="4">
    <source>
        <dbReference type="EMBL" id="KKM70391.1"/>
    </source>
</evidence>
<comment type="caution">
    <text evidence="4">The sequence shown here is derived from an EMBL/GenBank/DDBJ whole genome shotgun (WGS) entry which is preliminary data.</text>
</comment>
<dbReference type="SUPFAM" id="SSF56731">
    <property type="entry name" value="DNA primase core"/>
    <property type="match status" value="1"/>
</dbReference>
<dbReference type="InterPro" id="IPR027417">
    <property type="entry name" value="P-loop_NTPase"/>
</dbReference>
<feature type="non-terminal residue" evidence="4">
    <location>
        <position position="1"/>
    </location>
</feature>
<dbReference type="EMBL" id="LAZR01009826">
    <property type="protein sequence ID" value="KKM70391.1"/>
    <property type="molecule type" value="Genomic_DNA"/>
</dbReference>
<dbReference type="Gene3D" id="3.40.50.300">
    <property type="entry name" value="P-loop containing nucleotide triphosphate hydrolases"/>
    <property type="match status" value="1"/>
</dbReference>
<dbReference type="Pfam" id="PF13155">
    <property type="entry name" value="Toprim_2"/>
    <property type="match status" value="1"/>
</dbReference>
<gene>
    <name evidence="4" type="ORF">LCGC14_1441260</name>
</gene>
<proteinExistence type="predicted"/>
<evidence type="ECO:0000259" key="3">
    <source>
        <dbReference type="Pfam" id="PF00493"/>
    </source>
</evidence>
<feature type="domain" description="MCM C-terminal AAA(+) ATPase" evidence="3">
    <location>
        <begin position="396"/>
        <end position="513"/>
    </location>
</feature>
<sequence length="781" mass="87954">VRLYSFTDKGQQKMLSWQQGYGTARLWPLETFDEADYVFLCEGEMDRLVLADRGLNAVTSTGGARTWKSDWSKQFEELKVYIVYDVDQAGDDGARKAAHSIVEHAKQVRVVRLGLGDGEDITNYFVDYGYSVEDLRQLVKKTPEFKKIPEVRERSKDSEWVTLGDSLKPIHRGQNLMVPVIVSARRDERLHYPSNTVFNCDQSAGKMCERCDLLGSGEKTVKIYPSDPGLIDFVGISTKAQRSIIRARAGIPPSCGIVETSTVESGTIEEILVTPELDTSQSDTMHLVQRAFYIGLGLDYNESYILKTRPTPFHKNGKIVQHVMEATPAHDSIESFEMSPELYDELSVFQAEPGQVKKKLWEIANDLQDHVTKIWDRLPMHVAMDLVWHSVLEFWFEDKLQRRGWLEACVIGDTRTGKSEVANQLQRHFGYGEIVSGENTSYAGLVGGAVKFDEAWFVKWGRLPLNDRRLIVIDEVTGMNIQDIALMSGVRESGIADITKIETQKANARTRAIWIGNVREPKNDLSEYDYGCLALHDLIGQPEDIARFDYCVAAARDEVSSATVNRRHSISGKPKFPSETCSSLILWAWSRERDTVIFEREAVDACHSHAIEMGDHYTSIMPLVMAENQRIKLARIAAAIAARLFSTDDGENLIVNIEHVNAARDLLELFYGSTAFGYTALSRQRLGFVKRRQDGVTIIEKLLETRPNLADMLSRTKMVNPTKIADYTGITDDEAKEVLRRLTSTMMVEDKGSHGYAVTPELKLIAERSVPIDYELGADTA</sequence>
<keyword evidence="2" id="KW-0067">ATP-binding</keyword>
<dbReference type="SUPFAM" id="SSF52540">
    <property type="entry name" value="P-loop containing nucleoside triphosphate hydrolases"/>
    <property type="match status" value="1"/>
</dbReference>
<accession>A0A0F9K6W5</accession>
<dbReference type="GO" id="GO:0003677">
    <property type="term" value="F:DNA binding"/>
    <property type="evidence" value="ECO:0007669"/>
    <property type="project" value="InterPro"/>
</dbReference>
<dbReference type="CDD" id="cd01029">
    <property type="entry name" value="TOPRIM_primases"/>
    <property type="match status" value="1"/>
</dbReference>
<name>A0A0F9K6W5_9ZZZZ</name>
<evidence type="ECO:0000256" key="2">
    <source>
        <dbReference type="ARBA" id="ARBA00022840"/>
    </source>
</evidence>
<protein>
    <recommendedName>
        <fullName evidence="3">MCM C-terminal AAA(+) ATPase domain-containing protein</fullName>
    </recommendedName>
</protein>
<keyword evidence="1" id="KW-0547">Nucleotide-binding</keyword>
<dbReference type="InterPro" id="IPR034154">
    <property type="entry name" value="TOPRIM_DnaG/twinkle"/>
</dbReference>
<organism evidence="4">
    <name type="scientific">marine sediment metagenome</name>
    <dbReference type="NCBI Taxonomy" id="412755"/>
    <lineage>
        <taxon>unclassified sequences</taxon>
        <taxon>metagenomes</taxon>
        <taxon>ecological metagenomes</taxon>
    </lineage>
</organism>
<dbReference type="InterPro" id="IPR001208">
    <property type="entry name" value="MCM_dom"/>
</dbReference>
<dbReference type="Gene3D" id="3.40.1360.10">
    <property type="match status" value="1"/>
</dbReference>
<dbReference type="GO" id="GO:0005524">
    <property type="term" value="F:ATP binding"/>
    <property type="evidence" value="ECO:0007669"/>
    <property type="project" value="UniProtKB-KW"/>
</dbReference>
<dbReference type="Pfam" id="PF00493">
    <property type="entry name" value="MCM"/>
    <property type="match status" value="1"/>
</dbReference>
<reference evidence="4" key="1">
    <citation type="journal article" date="2015" name="Nature">
        <title>Complex archaea that bridge the gap between prokaryotes and eukaryotes.</title>
        <authorList>
            <person name="Spang A."/>
            <person name="Saw J.H."/>
            <person name="Jorgensen S.L."/>
            <person name="Zaremba-Niedzwiedzka K."/>
            <person name="Martijn J."/>
            <person name="Lind A.E."/>
            <person name="van Eijk R."/>
            <person name="Schleper C."/>
            <person name="Guy L."/>
            <person name="Ettema T.J."/>
        </authorList>
    </citation>
    <scope>NUCLEOTIDE SEQUENCE</scope>
</reference>